<dbReference type="Gene3D" id="3.30.760.10">
    <property type="entry name" value="RNA Cap, Translation Initiation Factor Eif4e"/>
    <property type="match status" value="1"/>
</dbReference>
<dbReference type="EMBL" id="JAHDYR010000002">
    <property type="protein sequence ID" value="KAG9397366.1"/>
    <property type="molecule type" value="Genomic_DNA"/>
</dbReference>
<keyword evidence="2" id="KW-0812">Transmembrane</keyword>
<feature type="compositionally biased region" description="Basic and acidic residues" evidence="1">
    <location>
        <begin position="643"/>
        <end position="658"/>
    </location>
</feature>
<organism evidence="3 4">
    <name type="scientific">Carpediemonas membranifera</name>
    <dbReference type="NCBI Taxonomy" id="201153"/>
    <lineage>
        <taxon>Eukaryota</taxon>
        <taxon>Metamonada</taxon>
        <taxon>Carpediemonas-like organisms</taxon>
        <taxon>Carpediemonas</taxon>
    </lineage>
</organism>
<evidence type="ECO:0000256" key="2">
    <source>
        <dbReference type="SAM" id="Phobius"/>
    </source>
</evidence>
<feature type="region of interest" description="Disordered" evidence="1">
    <location>
        <begin position="321"/>
        <end position="340"/>
    </location>
</feature>
<protein>
    <submittedName>
        <fullName evidence="3">Translation Initiation factor eIF- 4e</fullName>
    </submittedName>
</protein>
<dbReference type="Proteomes" id="UP000717585">
    <property type="component" value="Unassembled WGS sequence"/>
</dbReference>
<feature type="compositionally biased region" description="Polar residues" evidence="1">
    <location>
        <begin position="462"/>
        <end position="472"/>
    </location>
</feature>
<accession>A0A8J6AXM8</accession>
<evidence type="ECO:0000313" key="4">
    <source>
        <dbReference type="Proteomes" id="UP000717585"/>
    </source>
</evidence>
<keyword evidence="2" id="KW-0472">Membrane</keyword>
<dbReference type="InterPro" id="IPR001040">
    <property type="entry name" value="TIF_eIF_4E"/>
</dbReference>
<feature type="region of interest" description="Disordered" evidence="1">
    <location>
        <begin position="522"/>
        <end position="661"/>
    </location>
</feature>
<keyword evidence="3" id="KW-0396">Initiation factor</keyword>
<sequence length="724" mass="78446">MARFKPLQLYFDNNKTPHTGISASEYQVRAAKASIACCRTEEEFDAAIRPYMNISALDTPFTVKIFEEGVPPTWEAPQNIDGGHLSFLWPTGEADIQKNWESVIDLFIKRRIEAVLLKHVTGVCLSVKAHKATFTVWTSIIDQRYINALRRALRRRGLYSGRKMKFTLHHELISSTSVAPAPANATPSPKKQFMLTSLPASRAMSRRPSTGDLTQLGDDRVVSFEALLDGLKAEFSSIDSGAESMDADSFTHQSPGSVRWGDISDLSISATSSPNRSRATSFVTKMKPNLPFERPMLYRDGASGKSPSPGRDIDRWANLRNGAHASPRSPPKAPSPPRTIKPKLSFAAAVAGPTPIARESATMAIVVEKPIPVSVSSPSPSFEEPQPVPDVVTVTKARADSNATPGPVTRRLNNNHHGRGGGMGPRQGRAKTVAGDEKEVKRQFYAMRRRKVAESDRPHVLASSSSNNNTHVPNNPIPSTPPPAARQGFTLPSGEAEVGSPLVREVAVTEVEQVLELKSPEPVDVNVREKKTPKHAKAEKKPAPATKTGKTSPSASGKDQGRTARKGKREAMSSGSNPPTPSLKHRAVEPATEEEKAWAEGRDVEVTLKTKVQKTKKVEPTQSKRDEPKEKGKKKKRRARPSRVAEHEVKDDEGHVDASDDGLNALEAPVSELIKVLFFRILRMLLGAKVTAAVSAGDGLVLAGALGAVVLLAVSVVAFVLVIG</sequence>
<feature type="transmembrane region" description="Helical" evidence="2">
    <location>
        <begin position="700"/>
        <end position="723"/>
    </location>
</feature>
<feature type="compositionally biased region" description="Low complexity" evidence="1">
    <location>
        <begin position="543"/>
        <end position="553"/>
    </location>
</feature>
<keyword evidence="4" id="KW-1185">Reference proteome</keyword>
<gene>
    <name evidence="3" type="ORF">J8273_0851</name>
</gene>
<reference evidence="3" key="1">
    <citation type="submission" date="2021-05" db="EMBL/GenBank/DDBJ databases">
        <title>A free-living protist that lacks canonical eukaryotic 1 DNA replication and segregation systems.</title>
        <authorList>
            <person name="Salas-Leiva D.E."/>
            <person name="Tromer E.C."/>
            <person name="Curtis B.A."/>
            <person name="Jerlstrom-Hultqvist J."/>
            <person name="Kolisko M."/>
            <person name="Yi Z."/>
            <person name="Salas-Leiva J.S."/>
            <person name="Gallot-Lavallee L."/>
            <person name="Kops G.J.P.L."/>
            <person name="Archibald J.M."/>
            <person name="Simpson A.G.B."/>
            <person name="Roger A.J."/>
        </authorList>
    </citation>
    <scope>NUCLEOTIDE SEQUENCE</scope>
    <source>
        <strain evidence="3">BICM</strain>
    </source>
</reference>
<feature type="compositionally biased region" description="Pro residues" evidence="1">
    <location>
        <begin position="475"/>
        <end position="484"/>
    </location>
</feature>
<feature type="compositionally biased region" description="Basic residues" evidence="1">
    <location>
        <begin position="631"/>
        <end position="641"/>
    </location>
</feature>
<keyword evidence="2" id="KW-1133">Transmembrane helix</keyword>
<dbReference type="InterPro" id="IPR023398">
    <property type="entry name" value="TIF_eIF4e-like"/>
</dbReference>
<dbReference type="AlphaFoldDB" id="A0A8J6AXM8"/>
<evidence type="ECO:0000313" key="3">
    <source>
        <dbReference type="EMBL" id="KAG9397366.1"/>
    </source>
</evidence>
<dbReference type="Pfam" id="PF01652">
    <property type="entry name" value="IF4E"/>
    <property type="match status" value="1"/>
</dbReference>
<feature type="region of interest" description="Disordered" evidence="1">
    <location>
        <begin position="399"/>
        <end position="436"/>
    </location>
</feature>
<proteinExistence type="predicted"/>
<feature type="region of interest" description="Disordered" evidence="1">
    <location>
        <begin position="450"/>
        <end position="497"/>
    </location>
</feature>
<feature type="compositionally biased region" description="Basic and acidic residues" evidence="1">
    <location>
        <begin position="616"/>
        <end position="630"/>
    </location>
</feature>
<name>A0A8J6AXM8_9EUKA</name>
<feature type="compositionally biased region" description="Basic and acidic residues" evidence="1">
    <location>
        <begin position="593"/>
        <end position="608"/>
    </location>
</feature>
<dbReference type="GO" id="GO:0003743">
    <property type="term" value="F:translation initiation factor activity"/>
    <property type="evidence" value="ECO:0007669"/>
    <property type="project" value="UniProtKB-KW"/>
</dbReference>
<dbReference type="SUPFAM" id="SSF55418">
    <property type="entry name" value="eIF4e-like"/>
    <property type="match status" value="1"/>
</dbReference>
<evidence type="ECO:0000256" key="1">
    <source>
        <dbReference type="SAM" id="MobiDB-lite"/>
    </source>
</evidence>
<comment type="caution">
    <text evidence="3">The sequence shown here is derived from an EMBL/GenBank/DDBJ whole genome shotgun (WGS) entry which is preliminary data.</text>
</comment>
<dbReference type="GO" id="GO:0003723">
    <property type="term" value="F:RNA binding"/>
    <property type="evidence" value="ECO:0007669"/>
    <property type="project" value="InterPro"/>
</dbReference>
<feature type="region of interest" description="Disordered" evidence="1">
    <location>
        <begin position="293"/>
        <end position="315"/>
    </location>
</feature>
<keyword evidence="3" id="KW-0648">Protein biosynthesis</keyword>
<feature type="compositionally biased region" description="Pro residues" evidence="1">
    <location>
        <begin position="328"/>
        <end position="339"/>
    </location>
</feature>